<dbReference type="AlphaFoldDB" id="S4R6P0"/>
<organism evidence="2">
    <name type="scientific">Petromyzon marinus</name>
    <name type="common">Sea lamprey</name>
    <dbReference type="NCBI Taxonomy" id="7757"/>
    <lineage>
        <taxon>Eukaryota</taxon>
        <taxon>Metazoa</taxon>
        <taxon>Chordata</taxon>
        <taxon>Craniata</taxon>
        <taxon>Vertebrata</taxon>
        <taxon>Cyclostomata</taxon>
        <taxon>Hyperoartia</taxon>
        <taxon>Petromyzontiformes</taxon>
        <taxon>Petromyzontidae</taxon>
        <taxon>Petromyzon</taxon>
    </lineage>
</organism>
<feature type="compositionally biased region" description="Polar residues" evidence="1">
    <location>
        <begin position="414"/>
        <end position="437"/>
    </location>
</feature>
<feature type="compositionally biased region" description="Basic and acidic residues" evidence="1">
    <location>
        <begin position="766"/>
        <end position="778"/>
    </location>
</feature>
<dbReference type="STRING" id="7757.ENSPMAP00000000870"/>
<feature type="compositionally biased region" description="Low complexity" evidence="1">
    <location>
        <begin position="453"/>
        <end position="465"/>
    </location>
</feature>
<feature type="compositionally biased region" description="Polar residues" evidence="1">
    <location>
        <begin position="493"/>
        <end position="505"/>
    </location>
</feature>
<feature type="region of interest" description="Disordered" evidence="1">
    <location>
        <begin position="104"/>
        <end position="151"/>
    </location>
</feature>
<dbReference type="HOGENOM" id="CLU_337284_0_0_1"/>
<feature type="compositionally biased region" description="Basic and acidic residues" evidence="1">
    <location>
        <begin position="713"/>
        <end position="729"/>
    </location>
</feature>
<evidence type="ECO:0008006" key="3">
    <source>
        <dbReference type="Google" id="ProtNLM"/>
    </source>
</evidence>
<feature type="region of interest" description="Disordered" evidence="1">
    <location>
        <begin position="38"/>
        <end position="81"/>
    </location>
</feature>
<feature type="compositionally biased region" description="Polar residues" evidence="1">
    <location>
        <begin position="472"/>
        <end position="481"/>
    </location>
</feature>
<feature type="region of interest" description="Disordered" evidence="1">
    <location>
        <begin position="813"/>
        <end position="845"/>
    </location>
</feature>
<feature type="compositionally biased region" description="Basic and acidic residues" evidence="1">
    <location>
        <begin position="38"/>
        <end position="51"/>
    </location>
</feature>
<evidence type="ECO:0000256" key="1">
    <source>
        <dbReference type="SAM" id="MobiDB-lite"/>
    </source>
</evidence>
<reference evidence="2" key="2">
    <citation type="submission" date="2025-09" db="UniProtKB">
        <authorList>
            <consortium name="Ensembl"/>
        </authorList>
    </citation>
    <scope>IDENTIFICATION</scope>
</reference>
<dbReference type="OMA" id="RQISTHA"/>
<name>S4R6P0_PETMA</name>
<proteinExistence type="predicted"/>
<feature type="region of interest" description="Disordered" evidence="1">
    <location>
        <begin position="713"/>
        <end position="783"/>
    </location>
</feature>
<feature type="compositionally biased region" description="Basic and acidic residues" evidence="1">
    <location>
        <begin position="506"/>
        <end position="524"/>
    </location>
</feature>
<protein>
    <recommendedName>
        <fullName evidence="3">Nuclear receptor corepressor 1</fullName>
    </recommendedName>
</protein>
<evidence type="ECO:0000313" key="2">
    <source>
        <dbReference type="Ensembl" id="ENSPMAP00000000870.1"/>
    </source>
</evidence>
<dbReference type="Ensembl" id="ENSPMAT00000000874.1">
    <property type="protein sequence ID" value="ENSPMAP00000000870.1"/>
    <property type="gene ID" value="ENSPMAG00000000795.1"/>
</dbReference>
<feature type="compositionally biased region" description="Low complexity" evidence="1">
    <location>
        <begin position="373"/>
        <end position="397"/>
    </location>
</feature>
<feature type="region of interest" description="Disordered" evidence="1">
    <location>
        <begin position="281"/>
        <end position="527"/>
    </location>
</feature>
<accession>S4R6P0</accession>
<sequence>EGSLKHDVKSLLGSPSHLAHAGLAQHLLMADGARAAESGRYEEGKPEDLSRLRSTSVVSAAPGSSVLRGGPHDAGKSQLSPGTYEEQLATMRLPVGYQGSIARSSPALVRSSEGSITTGKPVSHERKSTPTPRDNAAPKSPGAVQERAGTHSPYDTAMRDIYRAHLPTHLHPVGPYALNPAAQGYLMARPGTVGARQLSPGPAYPGAYQLYHHHPHVFSESAAVMENRQTLLNDYITSQQMLRPEVGGRGLSPRDVPVTVSAYPLHPSIINLAQMSHHPMLVPQSGGTSTPPMDRITYMPGTSPAFSRPYTASPLSPGVDPTGLYAKGSPSPASPRPRENVIQRPSIVQGTGARRARPSRSPGGGKSTRRRAASPSTRVQNPMRPSSLTTRTPTGRPLLPPPCRRNTNPGAGWSWQTGSRSTELNTGRNTGRSTGPNTGPKYEVGGGKELRAAAHYAEQQQQAGQKDVRSQAVAQQQQFSDGSAGKQRGQAMQPMTQYPDVSNSSGKERPQTKPLSRHEQELRTHGKTTMTAASFIDAVITRQISTHAVHAAPGDVESPISVTYKTNRYQMGGADGIEIISPPSTPTPPRHEMPRAQRQHMDVVSDPAALAEGGGGQPWLQEGRPHHPESGRMQHRVITLADHIHEIITKDYQSVGAPLSQATSQQAQYLFPGSGRLRCVRPRRHACTTHTRTAHVHTHSCHSKLPLARVGCERRPGHARDSGPGKSPERSGISPANPEVLIEPISPPQQQQLAGSERADGAPSLSHRDGDDHGDRSDAACSPHLGMSVPAYFRNLDENSSAIVKTKKQEIFRKHSSAGSSGEPEMAAVQPGTEIFHMPVTTSSG</sequence>
<dbReference type="GeneTree" id="ENSGT00940000155093"/>
<reference evidence="2" key="1">
    <citation type="submission" date="2025-08" db="UniProtKB">
        <authorList>
            <consortium name="Ensembl"/>
        </authorList>
    </citation>
    <scope>IDENTIFICATION</scope>
</reference>